<dbReference type="InterPro" id="IPR013320">
    <property type="entry name" value="ConA-like_dom_sf"/>
</dbReference>
<feature type="non-terminal residue" evidence="2">
    <location>
        <position position="1"/>
    </location>
</feature>
<name>A0A0Q9XQU0_DROMO</name>
<reference evidence="2 3" key="1">
    <citation type="journal article" date="2007" name="Nature">
        <title>Evolution of genes and genomes on the Drosophila phylogeny.</title>
        <authorList>
            <consortium name="Drosophila 12 Genomes Consortium"/>
            <person name="Clark A.G."/>
            <person name="Eisen M.B."/>
            <person name="Smith D.R."/>
            <person name="Bergman C.M."/>
            <person name="Oliver B."/>
            <person name="Markow T.A."/>
            <person name="Kaufman T.C."/>
            <person name="Kellis M."/>
            <person name="Gelbart W."/>
            <person name="Iyer V.N."/>
            <person name="Pollard D.A."/>
            <person name="Sackton T.B."/>
            <person name="Larracuente A.M."/>
            <person name="Singh N.D."/>
            <person name="Abad J.P."/>
            <person name="Abt D.N."/>
            <person name="Adryan B."/>
            <person name="Aguade M."/>
            <person name="Akashi H."/>
            <person name="Anderson W.W."/>
            <person name="Aquadro C.F."/>
            <person name="Ardell D.H."/>
            <person name="Arguello R."/>
            <person name="Artieri C.G."/>
            <person name="Barbash D.A."/>
            <person name="Barker D."/>
            <person name="Barsanti P."/>
            <person name="Batterham P."/>
            <person name="Batzoglou S."/>
            <person name="Begun D."/>
            <person name="Bhutkar A."/>
            <person name="Blanco E."/>
            <person name="Bosak S.A."/>
            <person name="Bradley R.K."/>
            <person name="Brand A.D."/>
            <person name="Brent M.R."/>
            <person name="Brooks A.N."/>
            <person name="Brown R.H."/>
            <person name="Butlin R.K."/>
            <person name="Caggese C."/>
            <person name="Calvi B.R."/>
            <person name="Bernardo de Carvalho A."/>
            <person name="Caspi A."/>
            <person name="Castrezana S."/>
            <person name="Celniker S.E."/>
            <person name="Chang J.L."/>
            <person name="Chapple C."/>
            <person name="Chatterji S."/>
            <person name="Chinwalla A."/>
            <person name="Civetta A."/>
            <person name="Clifton S.W."/>
            <person name="Comeron J.M."/>
            <person name="Costello J.C."/>
            <person name="Coyne J.A."/>
            <person name="Daub J."/>
            <person name="David R.G."/>
            <person name="Delcher A.L."/>
            <person name="Delehaunty K."/>
            <person name="Do C.B."/>
            <person name="Ebling H."/>
            <person name="Edwards K."/>
            <person name="Eickbush T."/>
            <person name="Evans J.D."/>
            <person name="Filipski A."/>
            <person name="Findeiss S."/>
            <person name="Freyhult E."/>
            <person name="Fulton L."/>
            <person name="Fulton R."/>
            <person name="Garcia A.C."/>
            <person name="Gardiner A."/>
            <person name="Garfield D.A."/>
            <person name="Garvin B.E."/>
            <person name="Gibson G."/>
            <person name="Gilbert D."/>
            <person name="Gnerre S."/>
            <person name="Godfrey J."/>
            <person name="Good R."/>
            <person name="Gotea V."/>
            <person name="Gravely B."/>
            <person name="Greenberg A.J."/>
            <person name="Griffiths-Jones S."/>
            <person name="Gross S."/>
            <person name="Guigo R."/>
            <person name="Gustafson E.A."/>
            <person name="Haerty W."/>
            <person name="Hahn M.W."/>
            <person name="Halligan D.L."/>
            <person name="Halpern A.L."/>
            <person name="Halter G.M."/>
            <person name="Han M.V."/>
            <person name="Heger A."/>
            <person name="Hillier L."/>
            <person name="Hinrichs A.S."/>
            <person name="Holmes I."/>
            <person name="Hoskins R.A."/>
            <person name="Hubisz M.J."/>
            <person name="Hultmark D."/>
            <person name="Huntley M.A."/>
            <person name="Jaffe D.B."/>
            <person name="Jagadeeshan S."/>
            <person name="Jeck W.R."/>
            <person name="Johnson J."/>
            <person name="Jones C.D."/>
            <person name="Jordan W.C."/>
            <person name="Karpen G.H."/>
            <person name="Kataoka E."/>
            <person name="Keightley P.D."/>
            <person name="Kheradpour P."/>
            <person name="Kirkness E.F."/>
            <person name="Koerich L.B."/>
            <person name="Kristiansen K."/>
            <person name="Kudrna D."/>
            <person name="Kulathinal R.J."/>
            <person name="Kumar S."/>
            <person name="Kwok R."/>
            <person name="Lander E."/>
            <person name="Langley C.H."/>
            <person name="Lapoint R."/>
            <person name="Lazzaro B.P."/>
            <person name="Lee S.J."/>
            <person name="Levesque L."/>
            <person name="Li R."/>
            <person name="Lin C.F."/>
            <person name="Lin M.F."/>
            <person name="Lindblad-Toh K."/>
            <person name="Llopart A."/>
            <person name="Long M."/>
            <person name="Low L."/>
            <person name="Lozovsky E."/>
            <person name="Lu J."/>
            <person name="Luo M."/>
            <person name="Machado C.A."/>
            <person name="Makalowski W."/>
            <person name="Marzo M."/>
            <person name="Matsuda M."/>
            <person name="Matzkin L."/>
            <person name="McAllister B."/>
            <person name="McBride C.S."/>
            <person name="McKernan B."/>
            <person name="McKernan K."/>
            <person name="Mendez-Lago M."/>
            <person name="Minx P."/>
            <person name="Mollenhauer M.U."/>
            <person name="Montooth K."/>
            <person name="Mount S.M."/>
            <person name="Mu X."/>
            <person name="Myers E."/>
            <person name="Negre B."/>
            <person name="Newfeld S."/>
            <person name="Nielsen R."/>
            <person name="Noor M.A."/>
            <person name="O'Grady P."/>
            <person name="Pachter L."/>
            <person name="Papaceit M."/>
            <person name="Parisi M.J."/>
            <person name="Parisi M."/>
            <person name="Parts L."/>
            <person name="Pedersen J.S."/>
            <person name="Pesole G."/>
            <person name="Phillippy A.M."/>
            <person name="Ponting C.P."/>
            <person name="Pop M."/>
            <person name="Porcelli D."/>
            <person name="Powell J.R."/>
            <person name="Prohaska S."/>
            <person name="Pruitt K."/>
            <person name="Puig M."/>
            <person name="Quesneville H."/>
            <person name="Ram K.R."/>
            <person name="Rand D."/>
            <person name="Rasmussen M.D."/>
            <person name="Reed L.K."/>
            <person name="Reenan R."/>
            <person name="Reily A."/>
            <person name="Remington K.A."/>
            <person name="Rieger T.T."/>
            <person name="Ritchie M.G."/>
            <person name="Robin C."/>
            <person name="Rogers Y.H."/>
            <person name="Rohde C."/>
            <person name="Rozas J."/>
            <person name="Rubenfield M.J."/>
            <person name="Ruiz A."/>
            <person name="Russo S."/>
            <person name="Salzberg S.L."/>
            <person name="Sanchez-Gracia A."/>
            <person name="Saranga D.J."/>
            <person name="Sato H."/>
            <person name="Schaeffer S.W."/>
            <person name="Schatz M.C."/>
            <person name="Schlenke T."/>
            <person name="Schwartz R."/>
            <person name="Segarra C."/>
            <person name="Singh R.S."/>
            <person name="Sirot L."/>
            <person name="Sirota M."/>
            <person name="Sisneros N.B."/>
            <person name="Smith C.D."/>
            <person name="Smith T.F."/>
            <person name="Spieth J."/>
            <person name="Stage D.E."/>
            <person name="Stark A."/>
            <person name="Stephan W."/>
            <person name="Strausberg R.L."/>
            <person name="Strempel S."/>
            <person name="Sturgill D."/>
            <person name="Sutton G."/>
            <person name="Sutton G.G."/>
            <person name="Tao W."/>
            <person name="Teichmann S."/>
            <person name="Tobari Y.N."/>
            <person name="Tomimura Y."/>
            <person name="Tsolas J.M."/>
            <person name="Valente V.L."/>
            <person name="Venter E."/>
            <person name="Venter J.C."/>
            <person name="Vicario S."/>
            <person name="Vieira F.G."/>
            <person name="Vilella A.J."/>
            <person name="Villasante A."/>
            <person name="Walenz B."/>
            <person name="Wang J."/>
            <person name="Wasserman M."/>
            <person name="Watts T."/>
            <person name="Wilson D."/>
            <person name="Wilson R.K."/>
            <person name="Wing R.A."/>
            <person name="Wolfner M.F."/>
            <person name="Wong A."/>
            <person name="Wong G.K."/>
            <person name="Wu C.I."/>
            <person name="Wu G."/>
            <person name="Yamamoto D."/>
            <person name="Yang H.P."/>
            <person name="Yang S.P."/>
            <person name="Yorke J.A."/>
            <person name="Yoshida K."/>
            <person name="Zdobnov E."/>
            <person name="Zhang P."/>
            <person name="Zhang Y."/>
            <person name="Zimin A.V."/>
            <person name="Baldwin J."/>
            <person name="Abdouelleil A."/>
            <person name="Abdulkadir J."/>
            <person name="Abebe A."/>
            <person name="Abera B."/>
            <person name="Abreu J."/>
            <person name="Acer S.C."/>
            <person name="Aftuck L."/>
            <person name="Alexander A."/>
            <person name="An P."/>
            <person name="Anderson E."/>
            <person name="Anderson S."/>
            <person name="Arachi H."/>
            <person name="Azer M."/>
            <person name="Bachantsang P."/>
            <person name="Barry A."/>
            <person name="Bayul T."/>
            <person name="Berlin A."/>
            <person name="Bessette D."/>
            <person name="Bloom T."/>
            <person name="Blye J."/>
            <person name="Boguslavskiy L."/>
            <person name="Bonnet C."/>
            <person name="Boukhgalter B."/>
            <person name="Bourzgui I."/>
            <person name="Brown A."/>
            <person name="Cahill P."/>
            <person name="Channer S."/>
            <person name="Cheshatsang Y."/>
            <person name="Chuda L."/>
            <person name="Citroen M."/>
            <person name="Collymore A."/>
            <person name="Cooke P."/>
            <person name="Costello M."/>
            <person name="D'Aco K."/>
            <person name="Daza R."/>
            <person name="De Haan G."/>
            <person name="DeGray S."/>
            <person name="DeMaso C."/>
            <person name="Dhargay N."/>
            <person name="Dooley K."/>
            <person name="Dooley E."/>
            <person name="Doricent M."/>
            <person name="Dorje P."/>
            <person name="Dorjee K."/>
            <person name="Dupes A."/>
            <person name="Elong R."/>
            <person name="Falk J."/>
            <person name="Farina A."/>
            <person name="Faro S."/>
            <person name="Ferguson D."/>
            <person name="Fisher S."/>
            <person name="Foley C.D."/>
            <person name="Franke A."/>
            <person name="Friedrich D."/>
            <person name="Gadbois L."/>
            <person name="Gearin G."/>
            <person name="Gearin C.R."/>
            <person name="Giannoukos G."/>
            <person name="Goode T."/>
            <person name="Graham J."/>
            <person name="Grandbois E."/>
            <person name="Grewal S."/>
            <person name="Gyaltsen K."/>
            <person name="Hafez N."/>
            <person name="Hagos B."/>
            <person name="Hall J."/>
            <person name="Henson C."/>
            <person name="Hollinger A."/>
            <person name="Honan T."/>
            <person name="Huard M.D."/>
            <person name="Hughes L."/>
            <person name="Hurhula B."/>
            <person name="Husby M.E."/>
            <person name="Kamat A."/>
            <person name="Kanga B."/>
            <person name="Kashin S."/>
            <person name="Khazanovich D."/>
            <person name="Kisner P."/>
            <person name="Lance K."/>
            <person name="Lara M."/>
            <person name="Lee W."/>
            <person name="Lennon N."/>
            <person name="Letendre F."/>
            <person name="LeVine R."/>
            <person name="Lipovsky A."/>
            <person name="Liu X."/>
            <person name="Liu J."/>
            <person name="Liu S."/>
            <person name="Lokyitsang T."/>
            <person name="Lokyitsang Y."/>
            <person name="Lubonja R."/>
            <person name="Lui A."/>
            <person name="MacDonald P."/>
            <person name="Magnisalis V."/>
            <person name="Maru K."/>
            <person name="Matthews C."/>
            <person name="McCusker W."/>
            <person name="McDonough S."/>
            <person name="Mehta T."/>
            <person name="Meldrim J."/>
            <person name="Meneus L."/>
            <person name="Mihai O."/>
            <person name="Mihalev A."/>
            <person name="Mihova T."/>
            <person name="Mittelman R."/>
            <person name="Mlenga V."/>
            <person name="Montmayeur A."/>
            <person name="Mulrain L."/>
            <person name="Navidi A."/>
            <person name="Naylor J."/>
            <person name="Negash T."/>
            <person name="Nguyen T."/>
            <person name="Nguyen N."/>
            <person name="Nicol R."/>
            <person name="Norbu C."/>
            <person name="Norbu N."/>
            <person name="Novod N."/>
            <person name="O'Neill B."/>
            <person name="Osman S."/>
            <person name="Markiewicz E."/>
            <person name="Oyono O.L."/>
            <person name="Patti C."/>
            <person name="Phunkhang P."/>
            <person name="Pierre F."/>
            <person name="Priest M."/>
            <person name="Raghuraman S."/>
            <person name="Rege F."/>
            <person name="Reyes R."/>
            <person name="Rise C."/>
            <person name="Rogov P."/>
            <person name="Ross K."/>
            <person name="Ryan E."/>
            <person name="Settipalli S."/>
            <person name="Shea T."/>
            <person name="Sherpa N."/>
            <person name="Shi L."/>
            <person name="Shih D."/>
            <person name="Sparrow T."/>
            <person name="Spaulding J."/>
            <person name="Stalker J."/>
            <person name="Stange-Thomann N."/>
            <person name="Stavropoulos S."/>
            <person name="Stone C."/>
            <person name="Strader C."/>
            <person name="Tesfaye S."/>
            <person name="Thomson T."/>
            <person name="Thoulutsang Y."/>
            <person name="Thoulutsang D."/>
            <person name="Topham K."/>
            <person name="Topping I."/>
            <person name="Tsamla T."/>
            <person name="Vassiliev H."/>
            <person name="Vo A."/>
            <person name="Wangchuk T."/>
            <person name="Wangdi T."/>
            <person name="Weiand M."/>
            <person name="Wilkinson J."/>
            <person name="Wilson A."/>
            <person name="Yadav S."/>
            <person name="Young G."/>
            <person name="Yu Q."/>
            <person name="Zembek L."/>
            <person name="Zhong D."/>
            <person name="Zimmer A."/>
            <person name="Zwirko Z."/>
            <person name="Jaffe D.B."/>
            <person name="Alvarez P."/>
            <person name="Brockman W."/>
            <person name="Butler J."/>
            <person name="Chin C."/>
            <person name="Gnerre S."/>
            <person name="Grabherr M."/>
            <person name="Kleber M."/>
            <person name="Mauceli E."/>
            <person name="MacCallum I."/>
        </authorList>
    </citation>
    <scope>NUCLEOTIDE SEQUENCE [LARGE SCALE GENOMIC DNA]</scope>
    <source>
        <strain evidence="3">Tucson 15081-1352.22</strain>
    </source>
</reference>
<accession>A0A0Q9XQU0</accession>
<evidence type="ECO:0000313" key="2">
    <source>
        <dbReference type="EMBL" id="KRG06839.1"/>
    </source>
</evidence>
<evidence type="ECO:0000313" key="3">
    <source>
        <dbReference type="Proteomes" id="UP000009192"/>
    </source>
</evidence>
<protein>
    <recommendedName>
        <fullName evidence="1">GH16 domain-containing protein</fullName>
    </recommendedName>
</protein>
<dbReference type="Gene3D" id="2.60.120.200">
    <property type="match status" value="1"/>
</dbReference>
<dbReference type="PANTHER" id="PTHR10963:SF60">
    <property type="entry name" value="GRAM-NEGATIVE BACTERIA-BINDING PROTEIN 1-RELATED"/>
    <property type="match status" value="1"/>
</dbReference>
<dbReference type="InterPro" id="IPR050546">
    <property type="entry name" value="Glycosyl_Hydrlase_16"/>
</dbReference>
<feature type="domain" description="GH16" evidence="1">
    <location>
        <begin position="15"/>
        <end position="265"/>
    </location>
</feature>
<dbReference type="AlphaFoldDB" id="A0A0Q9XQU0"/>
<dbReference type="GO" id="GO:0004553">
    <property type="term" value="F:hydrolase activity, hydrolyzing O-glycosyl compounds"/>
    <property type="evidence" value="ECO:0007669"/>
    <property type="project" value="InterPro"/>
</dbReference>
<dbReference type="GO" id="GO:0005975">
    <property type="term" value="P:carbohydrate metabolic process"/>
    <property type="evidence" value="ECO:0007669"/>
    <property type="project" value="InterPro"/>
</dbReference>
<dbReference type="SUPFAM" id="SSF49899">
    <property type="entry name" value="Concanavalin A-like lectins/glucanases"/>
    <property type="match status" value="1"/>
</dbReference>
<dbReference type="KEGG" id="dmo:Dmoj_GI26413"/>
<evidence type="ECO:0000259" key="1">
    <source>
        <dbReference type="PROSITE" id="PS51762"/>
    </source>
</evidence>
<dbReference type="Pfam" id="PF00722">
    <property type="entry name" value="Glyco_hydro_16"/>
    <property type="match status" value="1"/>
</dbReference>
<proteinExistence type="predicted"/>
<dbReference type="Proteomes" id="UP000009192">
    <property type="component" value="Unassembled WGS sequence"/>
</dbReference>
<dbReference type="OrthoDB" id="4781at2759"/>
<dbReference type="InterPro" id="IPR000757">
    <property type="entry name" value="Beta-glucanase-like"/>
</dbReference>
<organism evidence="2 3">
    <name type="scientific">Drosophila mojavensis</name>
    <name type="common">Fruit fly</name>
    <dbReference type="NCBI Taxonomy" id="7230"/>
    <lineage>
        <taxon>Eukaryota</taxon>
        <taxon>Metazoa</taxon>
        <taxon>Ecdysozoa</taxon>
        <taxon>Arthropoda</taxon>
        <taxon>Hexapoda</taxon>
        <taxon>Insecta</taxon>
        <taxon>Pterygota</taxon>
        <taxon>Neoptera</taxon>
        <taxon>Endopterygota</taxon>
        <taxon>Diptera</taxon>
        <taxon>Brachycera</taxon>
        <taxon>Muscomorpha</taxon>
        <taxon>Ephydroidea</taxon>
        <taxon>Drosophilidae</taxon>
        <taxon>Drosophila</taxon>
    </lineage>
</organism>
<gene>
    <name evidence="2" type="primary">Dmoj\GI26413</name>
    <name evidence="2" type="ORF">Dmoj_GI26413</name>
</gene>
<keyword evidence="3" id="KW-1185">Reference proteome</keyword>
<dbReference type="EMBL" id="CH933809">
    <property type="protein sequence ID" value="KRG06839.1"/>
    <property type="molecule type" value="Genomic_DNA"/>
</dbReference>
<dbReference type="PANTHER" id="PTHR10963">
    <property type="entry name" value="GLYCOSYL HYDROLASE-RELATED"/>
    <property type="match status" value="1"/>
</dbReference>
<sequence length="267" mass="31157">TNTNYIKDGYLHIVAKWVNYTNNFPFAVDGCTSRKVNPSRVNDCGPQNPPKYKLPPVHSAKLHTFGKFKFKYGRVEIRARMPIGDWLYPYLILQPIKYRSEENFVNQLRIAYTRSNALLQNRNSIPISRDRLFGSAVLWKSGKFSEYVHFKKYQTPNELSHDFHNYTLNWHKDRITYKVDNITYGTITNATVLNAFNSECYIVLGLSAAGNVNFPDYTVMSNHKRFLNNDPMGPHKFESFNTTKETWTQPNLLIDYVYVYKTHGTEE</sequence>
<dbReference type="InParanoid" id="A0A0Q9XQU0"/>
<dbReference type="PROSITE" id="PS51762">
    <property type="entry name" value="GH16_2"/>
    <property type="match status" value="1"/>
</dbReference>